<dbReference type="FunFam" id="3.40.47.10:FF:000019">
    <property type="entry name" value="Polyketide synthase type I"/>
    <property type="match status" value="1"/>
</dbReference>
<dbReference type="CDD" id="cd08955">
    <property type="entry name" value="KR_2_FAS_SDR_x"/>
    <property type="match status" value="1"/>
</dbReference>
<dbReference type="Gene3D" id="3.40.50.720">
    <property type="entry name" value="NAD(P)-binding Rossmann-like Domain"/>
    <property type="match status" value="3"/>
</dbReference>
<dbReference type="PROSITE" id="PS00606">
    <property type="entry name" value="KS3_1"/>
    <property type="match status" value="1"/>
</dbReference>
<dbReference type="InterPro" id="IPR016035">
    <property type="entry name" value="Acyl_Trfase/lysoPLipase"/>
</dbReference>
<dbReference type="SUPFAM" id="SSF50129">
    <property type="entry name" value="GroES-like"/>
    <property type="match status" value="1"/>
</dbReference>
<dbReference type="InterPro" id="IPR006162">
    <property type="entry name" value="Ppantetheine_attach_site"/>
</dbReference>
<keyword evidence="12" id="KW-1185">Reference proteome</keyword>
<dbReference type="GO" id="GO:0005737">
    <property type="term" value="C:cytoplasm"/>
    <property type="evidence" value="ECO:0007669"/>
    <property type="project" value="TreeGrafter"/>
</dbReference>
<dbReference type="GO" id="GO:0004312">
    <property type="term" value="F:fatty acid synthase activity"/>
    <property type="evidence" value="ECO:0007669"/>
    <property type="project" value="TreeGrafter"/>
</dbReference>
<dbReference type="InterPro" id="IPR042104">
    <property type="entry name" value="PKS_dehydratase_sf"/>
</dbReference>
<evidence type="ECO:0000256" key="7">
    <source>
        <dbReference type="SAM" id="MobiDB-lite"/>
    </source>
</evidence>
<dbReference type="GO" id="GO:0031177">
    <property type="term" value="F:phosphopantetheine binding"/>
    <property type="evidence" value="ECO:0007669"/>
    <property type="project" value="InterPro"/>
</dbReference>
<dbReference type="InterPro" id="IPR018201">
    <property type="entry name" value="Ketoacyl_synth_AS"/>
</dbReference>
<evidence type="ECO:0000313" key="12">
    <source>
        <dbReference type="Proteomes" id="UP000198253"/>
    </source>
</evidence>
<dbReference type="InterPro" id="IPR020806">
    <property type="entry name" value="PKS_PP-bd"/>
</dbReference>
<feature type="domain" description="PKS/mFAS DH" evidence="10">
    <location>
        <begin position="929"/>
        <end position="1231"/>
    </location>
</feature>
<dbReference type="SMART" id="SM00823">
    <property type="entry name" value="PKS_PP"/>
    <property type="match status" value="1"/>
</dbReference>
<dbReference type="CDD" id="cd00833">
    <property type="entry name" value="PKS"/>
    <property type="match status" value="1"/>
</dbReference>
<dbReference type="Pfam" id="PF08659">
    <property type="entry name" value="KR"/>
    <property type="match status" value="1"/>
</dbReference>
<dbReference type="InterPro" id="IPR050091">
    <property type="entry name" value="PKS_NRPS_Biosynth_Enz"/>
</dbReference>
<feature type="active site" description="Proton acceptor; for dehydratase activity" evidence="6">
    <location>
        <position position="967"/>
    </location>
</feature>
<dbReference type="InterPro" id="IPR049551">
    <property type="entry name" value="PKS_DH_C"/>
</dbReference>
<protein>
    <submittedName>
        <fullName evidence="11">Myxalamid-type polyketide synthase MxaB</fullName>
    </submittedName>
</protein>
<dbReference type="SMART" id="SM00827">
    <property type="entry name" value="PKS_AT"/>
    <property type="match status" value="1"/>
</dbReference>
<dbReference type="SUPFAM" id="SSF51735">
    <property type="entry name" value="NAD(P)-binding Rossmann-fold domains"/>
    <property type="match status" value="3"/>
</dbReference>
<dbReference type="InterPro" id="IPR016039">
    <property type="entry name" value="Thiolase-like"/>
</dbReference>
<dbReference type="PROSITE" id="PS52004">
    <property type="entry name" value="KS3_2"/>
    <property type="match status" value="1"/>
</dbReference>
<dbReference type="PROSITE" id="PS00012">
    <property type="entry name" value="PHOSPHOPANTETHEINE"/>
    <property type="match status" value="1"/>
</dbReference>
<dbReference type="RefSeq" id="WP_088984502.1">
    <property type="nucleotide sequence ID" value="NZ_LT607413.1"/>
</dbReference>
<feature type="region of interest" description="C-terminal hotdog fold" evidence="6">
    <location>
        <begin position="1091"/>
        <end position="1231"/>
    </location>
</feature>
<dbReference type="InterPro" id="IPR013154">
    <property type="entry name" value="ADH-like_N"/>
</dbReference>
<dbReference type="FunCoup" id="A0A1C4ZX04">
    <property type="interactions" value="22"/>
</dbReference>
<dbReference type="GO" id="GO:0004315">
    <property type="term" value="F:3-oxoacyl-[acyl-carrier-protein] synthase activity"/>
    <property type="evidence" value="ECO:0007669"/>
    <property type="project" value="InterPro"/>
</dbReference>
<evidence type="ECO:0000313" key="11">
    <source>
        <dbReference type="EMBL" id="SCF37284.1"/>
    </source>
</evidence>
<feature type="domain" description="Ketosynthase family 3 (KS3)" evidence="9">
    <location>
        <begin position="34"/>
        <end position="461"/>
    </location>
</feature>
<dbReference type="Pfam" id="PF08240">
    <property type="entry name" value="ADH_N"/>
    <property type="match status" value="1"/>
</dbReference>
<dbReference type="InterPro" id="IPR014031">
    <property type="entry name" value="Ketoacyl_synth_C"/>
</dbReference>
<dbReference type="Gene3D" id="3.30.70.3290">
    <property type="match status" value="1"/>
</dbReference>
<evidence type="ECO:0000259" key="9">
    <source>
        <dbReference type="PROSITE" id="PS52004"/>
    </source>
</evidence>
<feature type="region of interest" description="Disordered" evidence="7">
    <location>
        <begin position="464"/>
        <end position="485"/>
    </location>
</feature>
<dbReference type="FunFam" id="3.40.366.10:FF:000002">
    <property type="entry name" value="Probable polyketide synthase 2"/>
    <property type="match status" value="1"/>
</dbReference>
<dbReference type="InterPro" id="IPR020807">
    <property type="entry name" value="PKS_DH"/>
</dbReference>
<dbReference type="InterPro" id="IPR049900">
    <property type="entry name" value="PKS_mFAS_DH"/>
</dbReference>
<dbReference type="InterPro" id="IPR036736">
    <property type="entry name" value="ACP-like_sf"/>
</dbReference>
<keyword evidence="4" id="KW-0511">Multifunctional enzyme</keyword>
<organism evidence="11 12">
    <name type="scientific">Micromonospora echinospora</name>
    <name type="common">Micromonospora purpurea</name>
    <dbReference type="NCBI Taxonomy" id="1877"/>
    <lineage>
        <taxon>Bacteria</taxon>
        <taxon>Bacillati</taxon>
        <taxon>Actinomycetota</taxon>
        <taxon>Actinomycetes</taxon>
        <taxon>Micromonosporales</taxon>
        <taxon>Micromonosporaceae</taxon>
        <taxon>Micromonospora</taxon>
    </lineage>
</organism>
<dbReference type="GO" id="GO:0071770">
    <property type="term" value="P:DIM/DIP cell wall layer assembly"/>
    <property type="evidence" value="ECO:0007669"/>
    <property type="project" value="TreeGrafter"/>
</dbReference>
<dbReference type="SUPFAM" id="SSF52151">
    <property type="entry name" value="FabD/lysophospholipase-like"/>
    <property type="match status" value="1"/>
</dbReference>
<feature type="domain" description="Carrier" evidence="8">
    <location>
        <begin position="2047"/>
        <end position="2122"/>
    </location>
</feature>
<dbReference type="Pfam" id="PF21089">
    <property type="entry name" value="PKS_DH_N"/>
    <property type="match status" value="1"/>
</dbReference>
<gene>
    <name evidence="11" type="ORF">GA0070618_5888</name>
</gene>
<proteinExistence type="predicted"/>
<keyword evidence="1" id="KW-0596">Phosphopantetheine</keyword>
<dbReference type="Pfam" id="PF00698">
    <property type="entry name" value="Acyl_transf_1"/>
    <property type="match status" value="1"/>
</dbReference>
<dbReference type="Pfam" id="PF22621">
    <property type="entry name" value="CurL-like_PKS_C"/>
    <property type="match status" value="1"/>
</dbReference>
<evidence type="ECO:0000259" key="10">
    <source>
        <dbReference type="PROSITE" id="PS52019"/>
    </source>
</evidence>
<dbReference type="InterPro" id="IPR020841">
    <property type="entry name" value="PKS_Beta-ketoAc_synthase_dom"/>
</dbReference>
<dbReference type="CDD" id="cd05195">
    <property type="entry name" value="enoyl_red"/>
    <property type="match status" value="1"/>
</dbReference>
<dbReference type="Gene3D" id="3.90.180.10">
    <property type="entry name" value="Medium-chain alcohol dehydrogenases, catalytic domain"/>
    <property type="match status" value="1"/>
</dbReference>
<keyword evidence="5" id="KW-0012">Acyltransferase</keyword>
<dbReference type="FunFam" id="3.40.50.720:FF:000209">
    <property type="entry name" value="Polyketide synthase Pks12"/>
    <property type="match status" value="1"/>
</dbReference>
<dbReference type="InterPro" id="IPR014030">
    <property type="entry name" value="Ketoacyl_synth_N"/>
</dbReference>
<dbReference type="InterPro" id="IPR001227">
    <property type="entry name" value="Ac_transferase_dom_sf"/>
</dbReference>
<dbReference type="SMART" id="SM00826">
    <property type="entry name" value="PKS_DH"/>
    <property type="match status" value="1"/>
</dbReference>
<dbReference type="Gene3D" id="3.10.129.110">
    <property type="entry name" value="Polyketide synthase dehydratase"/>
    <property type="match status" value="1"/>
</dbReference>
<dbReference type="Pfam" id="PF00109">
    <property type="entry name" value="ketoacyl-synt"/>
    <property type="match status" value="1"/>
</dbReference>
<dbReference type="InterPro" id="IPR011032">
    <property type="entry name" value="GroES-like_sf"/>
</dbReference>
<dbReference type="Pfam" id="PF13602">
    <property type="entry name" value="ADH_zinc_N_2"/>
    <property type="match status" value="1"/>
</dbReference>
<evidence type="ECO:0000256" key="5">
    <source>
        <dbReference type="ARBA" id="ARBA00023315"/>
    </source>
</evidence>
<dbReference type="InterPro" id="IPR013968">
    <property type="entry name" value="PKS_KR"/>
</dbReference>
<dbReference type="PROSITE" id="PS50075">
    <property type="entry name" value="CARRIER"/>
    <property type="match status" value="1"/>
</dbReference>
<dbReference type="Pfam" id="PF00550">
    <property type="entry name" value="PP-binding"/>
    <property type="match status" value="1"/>
</dbReference>
<keyword evidence="2" id="KW-0597">Phosphoprotein</keyword>
<dbReference type="SMART" id="SM00825">
    <property type="entry name" value="PKS_KS"/>
    <property type="match status" value="1"/>
</dbReference>
<dbReference type="InterPro" id="IPR036291">
    <property type="entry name" value="NAD(P)-bd_dom_sf"/>
</dbReference>
<sequence length="2175" mass="230089">MPSAEHSSAATLHRALTAVRDMRAKLEASERARTEPIAVVGMACRFPGGANSPEAFWTLLRDGVDAVSEVPADRWDADTLYDPDPTTPGRVSSRWGGFLDQVDRFDAAFFGISPREADQMDPQQRLMLEVAWEALESAGQTTDRLAGSATGVFVGVHSHSNDYTWLQYADPERIDTYTGTGTSHSVVAGRISYLLDLRGPSVALDTACSSSLVAVHLAVQSLRTGECRTALAGGVNLALGPHFAMATTKMRMMAADGRCKTFDAAADGFVRGEGCGAVVLKRLSDARRDGDPVLAVIRGSAVNQDGRTNGLTAPSGLSQRQIVAQALTNAGVEPAAVGAVEAHGTGTALGDPIEIEALTEVFGPATGQSRPVVLGSVKTNIGHLEAAAGIAGLIKVVLSLRHEAVPAHLHFRTLNPNASLAGTRFVIPTELRPWPRGEHPRYATVSSFGWSGTNGCLVVAEAPAEGTPTPAGEASALPGEAPAPAAEEADRVELLPLSARSPQALRALAGAYRSMLADTDVPLRDLCWTAAVRRSHHPFRAAVTGRDHAELADRLAAVVDAPAPAEAAVPDVPAGPVFVFCGQGAQWAGMGRDLLTTEPVFAETLRRCDELFHALAGWSLVDELLADEDRSRLDRTEVAQPALFAVQVSLAALWRSWGVEPETVIGHSVGEVAAAHVAGVLTLQDAVRVAYHRGRVMQPAHGLGRMATVALPEHEAAQAVAGYGDRLTVAAVNSPTSTVLAGDADALAEMLVALTERGVASRPLRVEYAFHSPQMAPFQEPLIEALHGVTPRPAVVPIVSTVTGLPAADGDYGPAYWARNIRQPVRFAAALAQLDGAGTGCTVIEVGPQPVLARPIVEQFEWHGRPGAVLASMRAGTDGRTTLLTALGGLYRANHPLDWARVHPSPGRCVPLPGYPWQRQRHWLRATPRPAHRTPAPGGHPLLGRRMRTAVPTFDNVLDAGGFLGDHRIHGAALLPMTAYLELALAAHGGTTPAQVTDLVLHQPLVLADDAPRAVQVVLTPDAGWLQGPPATRKAVTGDPARHPGGGVQVFSQPATGGDDQPWNRHATGKVAEYTPPPADHRDPATLPDGLTPVDVTSFHQRLRTAGIAYGPAFTGLRELWHGTDQALGWVTLADDLETAAYRWHPALLDAALQVALAAFPDDPADAWLPIGLDRFAPVTAPGRQVWSHARLRSRSAEAAVADVDLRTADGVLAARVEGLLLRRADRHALPGTAAPEIRYEIAWEPAEPTTPTTGTGDWLLLADQGGTGTALAELLRSRGERVELLPPDADPTGPLRHRTWRGVVDLGGLDAPAGEPALDEVLAAHERAVRRTLDLVSTLATDDSSAPRLWLVTRGARAVVPGDPVAVTQAPAWGLARAVNRERADLRCGCVDLDPADPRPVAPELADLLLAADGEDEAALRDGVVHVPRLVPATPPAGDTRPVRLRIRERGVLENLTLEPAARRQPEPDEVEIRVHATGLNFRDVLNTLGMYPGEAGPLGLECAGEVVAVGARVDALAVGDRVLALAPASFASYVTVSAARVAPIPAGLDYAEAATVPVTYLTAAYGLHHLARLKPGERVLIHAAAGGVGLAAVRLAHAAGAEVFATASPAKWPVLTELGVRHVFHSRTLDFADAVRDRTDGQGVDVVLNSLADEFIPRSIDVLREGGTFLEIGKRGIWDAERVAGLRPDVQYHPFDLGAVADADPELILATLRELTDALGAGRLAPLPLRAFPLDRAVDAFRHMAQARHVGKVVVTHDHPPVVRPDATYLITGGLGGIGPAVARWLVEQGARHLVLLGRSAPSAETAATLRDLHPDARIHIRQADVADPDALAGVLAEIVATLPPLRGIVHAAGVLDDGVLAQQTWSRFAGVLAPKVAGGWNLHLLTRDLPLDFLVFCSSVAALLGSAGQSSYVTANTFLDTLAHHRRARGLAATSVDWGPWADGGMAARLDDRQRQRLAAQGFRAIPADEATHALGRLLDAGTAQAGVFAVDWSTHLHGYGDRPPALLARLRRTETPPAGPTGKAPTGGARERIEGAHPTERRQLLQEYVQCVAVTILGLPPAQPVNPQQPLRELGLDSLMAVELRNALGGFAGRHLPSTLAFDHPTVTRLTDYLLRELFPEPATPAPASGPPPTPDVPDDLVARVAALDDADVEALLAAKLSALEVRTTHE</sequence>
<dbReference type="OrthoDB" id="9778690at2"/>
<evidence type="ECO:0000256" key="3">
    <source>
        <dbReference type="ARBA" id="ARBA00022679"/>
    </source>
</evidence>
<evidence type="ECO:0000256" key="2">
    <source>
        <dbReference type="ARBA" id="ARBA00022553"/>
    </source>
</evidence>
<feature type="region of interest" description="Disordered" evidence="7">
    <location>
        <begin position="1029"/>
        <end position="1061"/>
    </location>
</feature>
<dbReference type="GO" id="GO:0005886">
    <property type="term" value="C:plasma membrane"/>
    <property type="evidence" value="ECO:0007669"/>
    <property type="project" value="TreeGrafter"/>
</dbReference>
<dbReference type="EMBL" id="LT607413">
    <property type="protein sequence ID" value="SCF37284.1"/>
    <property type="molecule type" value="Genomic_DNA"/>
</dbReference>
<dbReference type="InterPro" id="IPR016036">
    <property type="entry name" value="Malonyl_transacylase_ACP-bd"/>
</dbReference>
<dbReference type="PROSITE" id="PS52019">
    <property type="entry name" value="PKS_MFAS_DH"/>
    <property type="match status" value="1"/>
</dbReference>
<dbReference type="Pfam" id="PF14765">
    <property type="entry name" value="PS-DH"/>
    <property type="match status" value="1"/>
</dbReference>
<reference evidence="12" key="1">
    <citation type="submission" date="2016-06" db="EMBL/GenBank/DDBJ databases">
        <authorList>
            <person name="Varghese N."/>
            <person name="Submissions Spin"/>
        </authorList>
    </citation>
    <scope>NUCLEOTIDE SEQUENCE [LARGE SCALE GENOMIC DNA]</scope>
    <source>
        <strain evidence="12">DSM 43816</strain>
    </source>
</reference>
<name>A0A1C4ZX04_MICEC</name>
<feature type="active site" description="Proton donor; for dehydratase activity" evidence="6">
    <location>
        <position position="1150"/>
    </location>
</feature>
<dbReference type="GO" id="GO:0006633">
    <property type="term" value="P:fatty acid biosynthetic process"/>
    <property type="evidence" value="ECO:0007669"/>
    <property type="project" value="InterPro"/>
</dbReference>
<evidence type="ECO:0000256" key="1">
    <source>
        <dbReference type="ARBA" id="ARBA00022450"/>
    </source>
</evidence>
<evidence type="ECO:0000256" key="4">
    <source>
        <dbReference type="ARBA" id="ARBA00023268"/>
    </source>
</evidence>
<dbReference type="InterPro" id="IPR049552">
    <property type="entry name" value="PKS_DH_N"/>
</dbReference>
<keyword evidence="3" id="KW-0808">Transferase</keyword>
<dbReference type="Gene3D" id="3.40.366.10">
    <property type="entry name" value="Malonyl-Coenzyme A Acyl Carrier Protein, domain 2"/>
    <property type="match status" value="1"/>
</dbReference>
<dbReference type="InterPro" id="IPR057326">
    <property type="entry name" value="KR_dom"/>
</dbReference>
<dbReference type="SUPFAM" id="SSF55048">
    <property type="entry name" value="Probable ACP-binding domain of malonyl-CoA ACP transacylase"/>
    <property type="match status" value="1"/>
</dbReference>
<dbReference type="Proteomes" id="UP000198253">
    <property type="component" value="Chromosome I"/>
</dbReference>
<dbReference type="PANTHER" id="PTHR43775">
    <property type="entry name" value="FATTY ACID SYNTHASE"/>
    <property type="match status" value="1"/>
</dbReference>
<accession>A0A1C4ZX04</accession>
<dbReference type="InterPro" id="IPR020843">
    <property type="entry name" value="ER"/>
</dbReference>
<dbReference type="InterPro" id="IPR009081">
    <property type="entry name" value="PP-bd_ACP"/>
</dbReference>
<dbReference type="SUPFAM" id="SSF53901">
    <property type="entry name" value="Thiolase-like"/>
    <property type="match status" value="1"/>
</dbReference>
<dbReference type="Gene3D" id="3.40.47.10">
    <property type="match status" value="1"/>
</dbReference>
<evidence type="ECO:0000259" key="8">
    <source>
        <dbReference type="PROSITE" id="PS50075"/>
    </source>
</evidence>
<feature type="region of interest" description="N-terminal hotdog fold" evidence="6">
    <location>
        <begin position="929"/>
        <end position="1078"/>
    </location>
</feature>
<dbReference type="InParanoid" id="A0A1C4ZX04"/>
<dbReference type="SMART" id="SM00829">
    <property type="entry name" value="PKS_ER"/>
    <property type="match status" value="1"/>
</dbReference>
<dbReference type="Gene3D" id="1.10.1200.10">
    <property type="entry name" value="ACP-like"/>
    <property type="match status" value="1"/>
</dbReference>
<dbReference type="InterPro" id="IPR014043">
    <property type="entry name" value="Acyl_transferase_dom"/>
</dbReference>
<dbReference type="SUPFAM" id="SSF47336">
    <property type="entry name" value="ACP-like"/>
    <property type="match status" value="1"/>
</dbReference>
<dbReference type="PANTHER" id="PTHR43775:SF37">
    <property type="entry name" value="SI:DKEY-61P9.11"/>
    <property type="match status" value="1"/>
</dbReference>
<dbReference type="GO" id="GO:0016491">
    <property type="term" value="F:oxidoreductase activity"/>
    <property type="evidence" value="ECO:0007669"/>
    <property type="project" value="InterPro"/>
</dbReference>
<dbReference type="Pfam" id="PF02801">
    <property type="entry name" value="Ketoacyl-synt_C"/>
    <property type="match status" value="1"/>
</dbReference>
<evidence type="ECO:0000256" key="6">
    <source>
        <dbReference type="PROSITE-ProRule" id="PRU01363"/>
    </source>
</evidence>
<dbReference type="SMART" id="SM00822">
    <property type="entry name" value="PKS_KR"/>
    <property type="match status" value="1"/>
</dbReference>